<evidence type="ECO:0000256" key="2">
    <source>
        <dbReference type="ARBA" id="ARBA00008779"/>
    </source>
</evidence>
<keyword evidence="7" id="KW-1185">Reference proteome</keyword>
<evidence type="ECO:0000256" key="4">
    <source>
        <dbReference type="SAM" id="SignalP"/>
    </source>
</evidence>
<evidence type="ECO:0000256" key="1">
    <source>
        <dbReference type="ARBA" id="ARBA00001913"/>
    </source>
</evidence>
<evidence type="ECO:0000313" key="7">
    <source>
        <dbReference type="Proteomes" id="UP000499080"/>
    </source>
</evidence>
<dbReference type="OrthoDB" id="10012954at2759"/>
<accession>A0A4Y2WTD1</accession>
<feature type="domain" description="Sulfatase N-terminal" evidence="5">
    <location>
        <begin position="21"/>
        <end position="116"/>
    </location>
</feature>
<dbReference type="AlphaFoldDB" id="A0A4Y2WTD1"/>
<dbReference type="Pfam" id="PF00884">
    <property type="entry name" value="Sulfatase"/>
    <property type="match status" value="1"/>
</dbReference>
<keyword evidence="3 6" id="KW-0378">Hydrolase</keyword>
<comment type="similarity">
    <text evidence="2">Belongs to the sulfatase family.</text>
</comment>
<gene>
    <name evidence="6" type="primary">SGSH_1</name>
    <name evidence="6" type="ORF">AVEN_25742_1</name>
</gene>
<dbReference type="InterPro" id="IPR000917">
    <property type="entry name" value="Sulfatase_N"/>
</dbReference>
<dbReference type="PANTHER" id="PTHR43751">
    <property type="entry name" value="SULFATASE"/>
    <property type="match status" value="1"/>
</dbReference>
<dbReference type="InterPro" id="IPR024607">
    <property type="entry name" value="Sulfatase_CS"/>
</dbReference>
<feature type="signal peptide" evidence="4">
    <location>
        <begin position="1"/>
        <end position="19"/>
    </location>
</feature>
<name>A0A4Y2WTD1_ARAVE</name>
<dbReference type="EMBL" id="BGPR01066053">
    <property type="protein sequence ID" value="GBO40735.1"/>
    <property type="molecule type" value="Genomic_DNA"/>
</dbReference>
<protein>
    <submittedName>
        <fullName evidence="6">N-sulfoglucosamine sulfohydrolase</fullName>
    </submittedName>
</protein>
<dbReference type="Gene3D" id="3.40.720.10">
    <property type="entry name" value="Alkaline Phosphatase, subunit A"/>
    <property type="match status" value="1"/>
</dbReference>
<dbReference type="InterPro" id="IPR017850">
    <property type="entry name" value="Alkaline_phosphatase_core_sf"/>
</dbReference>
<reference evidence="6 7" key="1">
    <citation type="journal article" date="2019" name="Sci. Rep.">
        <title>Orb-weaving spider Araneus ventricosus genome elucidates the spidroin gene catalogue.</title>
        <authorList>
            <person name="Kono N."/>
            <person name="Nakamura H."/>
            <person name="Ohtoshi R."/>
            <person name="Moran D.A.P."/>
            <person name="Shinohara A."/>
            <person name="Yoshida Y."/>
            <person name="Fujiwara M."/>
            <person name="Mori M."/>
            <person name="Tomita M."/>
            <person name="Arakawa K."/>
        </authorList>
    </citation>
    <scope>NUCLEOTIDE SEQUENCE [LARGE SCALE GENOMIC DNA]</scope>
</reference>
<sequence>MLHIIIFLLFQIFISPCFSRKNILLIVADDGGFESQVYGNPVCKTPNLDALASRSVIFKNAFTSVSSCSPSRSSILTGLPQHQNGMYGLHQDIHHFNSFDKVKSLSEILKKKNIYSAVKIDNEDKTQMGYNSTAEAK</sequence>
<comment type="cofactor">
    <cofactor evidence="1">
        <name>Ca(2+)</name>
        <dbReference type="ChEBI" id="CHEBI:29108"/>
    </cofactor>
</comment>
<dbReference type="PROSITE" id="PS00523">
    <property type="entry name" value="SULFATASE_1"/>
    <property type="match status" value="1"/>
</dbReference>
<dbReference type="GO" id="GO:0016787">
    <property type="term" value="F:hydrolase activity"/>
    <property type="evidence" value="ECO:0007669"/>
    <property type="project" value="UniProtKB-KW"/>
</dbReference>
<organism evidence="6 7">
    <name type="scientific">Araneus ventricosus</name>
    <name type="common">Orbweaver spider</name>
    <name type="synonym">Epeira ventricosa</name>
    <dbReference type="NCBI Taxonomy" id="182803"/>
    <lineage>
        <taxon>Eukaryota</taxon>
        <taxon>Metazoa</taxon>
        <taxon>Ecdysozoa</taxon>
        <taxon>Arthropoda</taxon>
        <taxon>Chelicerata</taxon>
        <taxon>Arachnida</taxon>
        <taxon>Araneae</taxon>
        <taxon>Araneomorphae</taxon>
        <taxon>Entelegynae</taxon>
        <taxon>Araneoidea</taxon>
        <taxon>Araneidae</taxon>
        <taxon>Araneus</taxon>
    </lineage>
</organism>
<proteinExistence type="inferred from homology"/>
<evidence type="ECO:0000256" key="3">
    <source>
        <dbReference type="ARBA" id="ARBA00022801"/>
    </source>
</evidence>
<dbReference type="SUPFAM" id="SSF53649">
    <property type="entry name" value="Alkaline phosphatase-like"/>
    <property type="match status" value="1"/>
</dbReference>
<dbReference type="Proteomes" id="UP000499080">
    <property type="component" value="Unassembled WGS sequence"/>
</dbReference>
<feature type="chain" id="PRO_5021190058" evidence="4">
    <location>
        <begin position="20"/>
        <end position="137"/>
    </location>
</feature>
<dbReference type="InterPro" id="IPR052701">
    <property type="entry name" value="GAG_Ulvan_Degrading_Sulfatases"/>
</dbReference>
<keyword evidence="4" id="KW-0732">Signal</keyword>
<dbReference type="PANTHER" id="PTHR43751:SF3">
    <property type="entry name" value="SULFATASE N-TERMINAL DOMAIN-CONTAINING PROTEIN"/>
    <property type="match status" value="1"/>
</dbReference>
<evidence type="ECO:0000259" key="5">
    <source>
        <dbReference type="Pfam" id="PF00884"/>
    </source>
</evidence>
<evidence type="ECO:0000313" key="6">
    <source>
        <dbReference type="EMBL" id="GBO40735.1"/>
    </source>
</evidence>
<comment type="caution">
    <text evidence="6">The sequence shown here is derived from an EMBL/GenBank/DDBJ whole genome shotgun (WGS) entry which is preliminary data.</text>
</comment>